<keyword evidence="1" id="KW-0175">Coiled coil</keyword>
<comment type="caution">
    <text evidence="2">The sequence shown here is derived from an EMBL/GenBank/DDBJ whole genome shotgun (WGS) entry which is preliminary data.</text>
</comment>
<reference evidence="2 3" key="1">
    <citation type="submission" date="2017-02" db="EMBL/GenBank/DDBJ databases">
        <title>Pseudoalteromonas ulvae TC14 Genome.</title>
        <authorList>
            <person name="Molmeret M."/>
        </authorList>
    </citation>
    <scope>NUCLEOTIDE SEQUENCE [LARGE SCALE GENOMIC DNA]</scope>
    <source>
        <strain evidence="2">TC14</strain>
    </source>
</reference>
<evidence type="ECO:0000313" key="2">
    <source>
        <dbReference type="EMBL" id="OUL56601.1"/>
    </source>
</evidence>
<dbReference type="AlphaFoldDB" id="A0A244CLT2"/>
<dbReference type="Proteomes" id="UP000194841">
    <property type="component" value="Unassembled WGS sequence"/>
</dbReference>
<evidence type="ECO:0000313" key="3">
    <source>
        <dbReference type="Proteomes" id="UP000194841"/>
    </source>
</evidence>
<sequence>METPLNRSEAPHTHDSVISMDPQLESAFERLLDDKNTQIEALNNHILQLNKRQKMQQAHIEIVEQQWQLSNSKLETLLNEQAQITPSTSPELTKLEQENIELTNQLEELQMSHKVLHHHCRDLSERNQHLHQTLKISEEQQHKINTLFNKQAADLMHLKNDFDKANQLNQQYEAQLRRYKEENKMLMGNYYDGVMNKTKKLSKNLPN</sequence>
<name>A0A244CLT2_PSEDV</name>
<evidence type="ECO:0000256" key="1">
    <source>
        <dbReference type="SAM" id="Coils"/>
    </source>
</evidence>
<dbReference type="RefSeq" id="WP_086745565.1">
    <property type="nucleotide sequence ID" value="NZ_MWPV01000006.1"/>
</dbReference>
<feature type="coiled-coil region" evidence="1">
    <location>
        <begin position="92"/>
        <end position="189"/>
    </location>
</feature>
<gene>
    <name evidence="2" type="ORF">B1199_18255</name>
</gene>
<organism evidence="2 3">
    <name type="scientific">Pseudoalteromonas ulvae</name>
    <dbReference type="NCBI Taxonomy" id="107327"/>
    <lineage>
        <taxon>Bacteria</taxon>
        <taxon>Pseudomonadati</taxon>
        <taxon>Pseudomonadota</taxon>
        <taxon>Gammaproteobacteria</taxon>
        <taxon>Alteromonadales</taxon>
        <taxon>Pseudoalteromonadaceae</taxon>
        <taxon>Pseudoalteromonas</taxon>
    </lineage>
</organism>
<dbReference type="OrthoDB" id="6315022at2"/>
<keyword evidence="3" id="KW-1185">Reference proteome</keyword>
<dbReference type="EMBL" id="MWPV01000006">
    <property type="protein sequence ID" value="OUL56601.1"/>
    <property type="molecule type" value="Genomic_DNA"/>
</dbReference>
<proteinExistence type="predicted"/>
<protein>
    <submittedName>
        <fullName evidence="2">Uncharacterized protein</fullName>
    </submittedName>
</protein>
<accession>A0A244CLT2</accession>